<organism evidence="1 2">
    <name type="scientific">Vibrio campbellii (strain ATCC BAA-1116)</name>
    <dbReference type="NCBI Taxonomy" id="2902295"/>
    <lineage>
        <taxon>Bacteria</taxon>
        <taxon>Pseudomonadati</taxon>
        <taxon>Pseudomonadota</taxon>
        <taxon>Gammaproteobacteria</taxon>
        <taxon>Vibrionales</taxon>
        <taxon>Vibrionaceae</taxon>
        <taxon>Vibrio</taxon>
    </lineage>
</organism>
<accession>A7N6R5</accession>
<dbReference type="Proteomes" id="UP000008152">
    <property type="component" value="Chromosome II"/>
</dbReference>
<dbReference type="PATRIC" id="fig|338187.36.peg.4962"/>
<dbReference type="AlphaFoldDB" id="A7N6R5"/>
<name>A7N6R5_VIBC1</name>
<gene>
    <name evidence="1" type="ordered locus">VIBHAR_06100</name>
</gene>
<evidence type="ECO:0000313" key="1">
    <source>
        <dbReference type="EMBL" id="ABU73993.1"/>
    </source>
</evidence>
<dbReference type="KEGG" id="vha:VIBHAR_06100"/>
<protein>
    <submittedName>
        <fullName evidence="1">Uncharacterized protein</fullName>
    </submittedName>
</protein>
<dbReference type="EMBL" id="CP000790">
    <property type="protein sequence ID" value="ABU73993.1"/>
    <property type="molecule type" value="Genomic_DNA"/>
</dbReference>
<evidence type="ECO:0000313" key="2">
    <source>
        <dbReference type="Proteomes" id="UP000008152"/>
    </source>
</evidence>
<reference evidence="1 2" key="1">
    <citation type="submission" date="2007-08" db="EMBL/GenBank/DDBJ databases">
        <authorList>
            <consortium name="The Vibrio harveyi Genome Sequencing Project"/>
            <person name="Bassler B."/>
            <person name="Clifton S.W."/>
            <person name="Fulton L."/>
            <person name="Delehaunty K."/>
            <person name="Fronick C."/>
            <person name="Harrison M."/>
            <person name="Markivic C."/>
            <person name="Fulton R."/>
            <person name="Tin-Wollam A.-M."/>
            <person name="Shah N."/>
            <person name="Pepin K."/>
            <person name="Nash W."/>
            <person name="Thiruvilangam P."/>
            <person name="Bhonagiri V."/>
            <person name="Waters C."/>
            <person name="Tu K.C."/>
            <person name="Irgon J."/>
            <person name="Wilson R.K."/>
        </authorList>
    </citation>
    <scope>NUCLEOTIDE SEQUENCE [LARGE SCALE GENOMIC DNA]</scope>
    <source>
        <strain evidence="2">ATCC BAA-1116 / BB120</strain>
    </source>
</reference>
<sequence>MKSSSFCRLVFFSANLSLRLLNAIPQMNHSLRSRP</sequence>
<proteinExistence type="predicted"/>